<organism evidence="4 5">
    <name type="scientific">Hermanssonia centrifuga</name>
    <dbReference type="NCBI Taxonomy" id="98765"/>
    <lineage>
        <taxon>Eukaryota</taxon>
        <taxon>Fungi</taxon>
        <taxon>Dikarya</taxon>
        <taxon>Basidiomycota</taxon>
        <taxon>Agaricomycotina</taxon>
        <taxon>Agaricomycetes</taxon>
        <taxon>Polyporales</taxon>
        <taxon>Meruliaceae</taxon>
        <taxon>Hermanssonia</taxon>
    </lineage>
</organism>
<dbReference type="STRING" id="98765.A0A2R6NRV0"/>
<name>A0A2R6NRV0_9APHY</name>
<protein>
    <submittedName>
        <fullName evidence="4">Uncharacterized protein</fullName>
    </submittedName>
</protein>
<feature type="compositionally biased region" description="Basic residues" evidence="1">
    <location>
        <begin position="128"/>
        <end position="138"/>
    </location>
</feature>
<feature type="compositionally biased region" description="Polar residues" evidence="1">
    <location>
        <begin position="93"/>
        <end position="102"/>
    </location>
</feature>
<dbReference type="Proteomes" id="UP000186601">
    <property type="component" value="Unassembled WGS sequence"/>
</dbReference>
<evidence type="ECO:0000259" key="2">
    <source>
        <dbReference type="Pfam" id="PF07727"/>
    </source>
</evidence>
<evidence type="ECO:0000259" key="3">
    <source>
        <dbReference type="Pfam" id="PF25597"/>
    </source>
</evidence>
<dbReference type="InterPro" id="IPR057670">
    <property type="entry name" value="SH3_retrovirus"/>
</dbReference>
<dbReference type="EMBL" id="MLYV02000888">
    <property type="protein sequence ID" value="PSR75502.1"/>
    <property type="molecule type" value="Genomic_DNA"/>
</dbReference>
<keyword evidence="5" id="KW-1185">Reference proteome</keyword>
<evidence type="ECO:0000313" key="4">
    <source>
        <dbReference type="EMBL" id="PSR75502.1"/>
    </source>
</evidence>
<evidence type="ECO:0000313" key="5">
    <source>
        <dbReference type="Proteomes" id="UP000186601"/>
    </source>
</evidence>
<proteinExistence type="predicted"/>
<gene>
    <name evidence="4" type="ORF">PHLCEN_2v9098</name>
</gene>
<dbReference type="Pfam" id="PF25597">
    <property type="entry name" value="SH3_retrovirus"/>
    <property type="match status" value="1"/>
</dbReference>
<dbReference type="AlphaFoldDB" id="A0A2R6NRV0"/>
<comment type="caution">
    <text evidence="4">The sequence shown here is derived from an EMBL/GenBank/DDBJ whole genome shotgun (WGS) entry which is preliminary data.</text>
</comment>
<feature type="region of interest" description="Disordered" evidence="1">
    <location>
        <begin position="59"/>
        <end position="139"/>
    </location>
</feature>
<dbReference type="Pfam" id="PF07727">
    <property type="entry name" value="RVT_2"/>
    <property type="match status" value="1"/>
</dbReference>
<reference evidence="4 5" key="1">
    <citation type="submission" date="2018-02" db="EMBL/GenBank/DDBJ databases">
        <title>Genome sequence of the basidiomycete white-rot fungus Phlebia centrifuga.</title>
        <authorList>
            <person name="Granchi Z."/>
            <person name="Peng M."/>
            <person name="de Vries R.P."/>
            <person name="Hilden K."/>
            <person name="Makela M.R."/>
            <person name="Grigoriev I."/>
            <person name="Riley R."/>
        </authorList>
    </citation>
    <scope>NUCLEOTIDE SEQUENCE [LARGE SCALE GENOMIC DNA]</scope>
    <source>
        <strain evidence="4 5">FBCC195</strain>
    </source>
</reference>
<evidence type="ECO:0000256" key="1">
    <source>
        <dbReference type="SAM" id="MobiDB-lite"/>
    </source>
</evidence>
<feature type="domain" description="Reverse transcriptase Ty1/copia-type" evidence="2">
    <location>
        <begin position="200"/>
        <end position="266"/>
    </location>
</feature>
<dbReference type="InterPro" id="IPR013103">
    <property type="entry name" value="RVT_2"/>
</dbReference>
<sequence length="309" mass="34403">MDATSKLAARAKEGRYVGHDFMSNGVRVYWPERHSVTVERTVIYLTNDIVVGEPSKKELQNFDLPPVDDDNNDNMPDLILVDDNPIDDRSPKLTPQSDQGPTGTHDDDQTDESPSIPPISKFNQLQPQRKKSPSKKVRALTDGTGITGEEFNHADNFLSANIVYATSQVGNNPANMKEALACPDSQLAMIEEITRLEARNSWEYVFPPTNANLISARFVYNLKGNEHGNPTQYCARLIGQGYKQVEGLDYNFNNIFAPVARLAKSVCAMCAIEPIALRLCITPGQEPQALMHYPVARYCITWFSAISII</sequence>
<accession>A0A2R6NRV0</accession>
<feature type="domain" description="Retroviral polymerase SH3-like" evidence="3">
    <location>
        <begin position="4"/>
        <end position="46"/>
    </location>
</feature>
<dbReference type="OrthoDB" id="1111611at2759"/>